<evidence type="ECO:0000256" key="3">
    <source>
        <dbReference type="ARBA" id="ARBA00022679"/>
    </source>
</evidence>
<evidence type="ECO:0000256" key="4">
    <source>
        <dbReference type="ARBA" id="ARBA00022692"/>
    </source>
</evidence>
<dbReference type="PANTHER" id="PTHR13533:SF1">
    <property type="entry name" value="N-ACETYLNEURAMINATE 9-O-ACETYLTRANSFERASE"/>
    <property type="match status" value="1"/>
</dbReference>
<keyword evidence="4 8" id="KW-0812">Transmembrane</keyword>
<feature type="transmembrane region" description="Helical" evidence="8">
    <location>
        <begin position="575"/>
        <end position="597"/>
    </location>
</feature>
<dbReference type="InterPro" id="IPR012419">
    <property type="entry name" value="Cas1_AcylTrans_dom"/>
</dbReference>
<dbReference type="Proteomes" id="UP000250266">
    <property type="component" value="Unassembled WGS sequence"/>
</dbReference>
<dbReference type="PANTHER" id="PTHR13533">
    <property type="entry name" value="N-ACETYLNEURAMINATE 9-O-ACETYLTRANSFERASE"/>
    <property type="match status" value="1"/>
</dbReference>
<feature type="transmembrane region" description="Helical" evidence="8">
    <location>
        <begin position="653"/>
        <end position="675"/>
    </location>
</feature>
<keyword evidence="6 8" id="KW-0472">Membrane</keyword>
<evidence type="ECO:0000313" key="10">
    <source>
        <dbReference type="EMBL" id="OCK84262.1"/>
    </source>
</evidence>
<evidence type="ECO:0000256" key="7">
    <source>
        <dbReference type="ARBA" id="ARBA00023180"/>
    </source>
</evidence>
<dbReference type="Pfam" id="PF07779">
    <property type="entry name" value="Cas1_AcylT"/>
    <property type="match status" value="1"/>
</dbReference>
<evidence type="ECO:0000256" key="1">
    <source>
        <dbReference type="ARBA" id="ARBA00004141"/>
    </source>
</evidence>
<keyword evidence="3" id="KW-0808">Transferase</keyword>
<organism evidence="10 11">
    <name type="scientific">Lepidopterella palustris CBS 459.81</name>
    <dbReference type="NCBI Taxonomy" id="1314670"/>
    <lineage>
        <taxon>Eukaryota</taxon>
        <taxon>Fungi</taxon>
        <taxon>Dikarya</taxon>
        <taxon>Ascomycota</taxon>
        <taxon>Pezizomycotina</taxon>
        <taxon>Dothideomycetes</taxon>
        <taxon>Pleosporomycetidae</taxon>
        <taxon>Mytilinidiales</taxon>
        <taxon>Argynnaceae</taxon>
        <taxon>Lepidopterella</taxon>
    </lineage>
</organism>
<keyword evidence="11" id="KW-1185">Reference proteome</keyword>
<gene>
    <name evidence="10" type="ORF">K432DRAFT_134277</name>
</gene>
<feature type="transmembrane region" description="Helical" evidence="8">
    <location>
        <begin position="408"/>
        <end position="427"/>
    </location>
</feature>
<comment type="similarity">
    <text evidence="2">Belongs to the PC-esterase family. CASD1 subfamily.</text>
</comment>
<feature type="transmembrane region" description="Helical" evidence="8">
    <location>
        <begin position="617"/>
        <end position="641"/>
    </location>
</feature>
<evidence type="ECO:0000313" key="11">
    <source>
        <dbReference type="Proteomes" id="UP000250266"/>
    </source>
</evidence>
<dbReference type="EMBL" id="KV744841">
    <property type="protein sequence ID" value="OCK84262.1"/>
    <property type="molecule type" value="Genomic_DNA"/>
</dbReference>
<proteinExistence type="inferred from homology"/>
<comment type="subcellular location">
    <subcellularLocation>
        <location evidence="1">Membrane</location>
        <topology evidence="1">Multi-pass membrane protein</topology>
    </subcellularLocation>
</comment>
<dbReference type="GO" id="GO:0016740">
    <property type="term" value="F:transferase activity"/>
    <property type="evidence" value="ECO:0007669"/>
    <property type="project" value="UniProtKB-KW"/>
</dbReference>
<keyword evidence="5 8" id="KW-1133">Transmembrane helix</keyword>
<protein>
    <submittedName>
        <fullName evidence="10">Cas1p-domain-containing protein</fullName>
    </submittedName>
</protein>
<feature type="domain" description="Cas1p 10 TM acyl transferase" evidence="9">
    <location>
        <begin position="395"/>
        <end position="795"/>
    </location>
</feature>
<evidence type="ECO:0000256" key="5">
    <source>
        <dbReference type="ARBA" id="ARBA00022989"/>
    </source>
</evidence>
<sequence>MPRIRFPRISSPAEAFNRSSYILILIVLVATICRYANLDAQDPYKCGALLRDGQWLDSPDFGYPQRPFQNWQAPGCILHEYNGPEIARCAGKGKILFVGDSTVRQIFWAMAKKIDPYYVEYERAKPDEHVDIMFARGGVTLKFLWDPFLNSSSLFEELRAYRKVVDPLTVSEKPVGGQGSGSGTGNQRSTIIFIGGGLWHARHIQVGALKHFKDAVDNIAYAAYSSATTGGVRTLPLSGEDGIGDRILFGPVLEPLYDTLSPARAATIVPEKINEMNQYLEQLSTRQGLNVLWSYSNMTSKRHREAYGESGIHVIANVASRMADVVLNLRCNAKAAHQDGYPYNRTCCNDYRPFNWIQVFVLLCSLVGFPVLAIRAVRARKRSRSNESGSITFALFNKVRKQYTNSDFAIFSSIALVLGILSTRGPVYSPSRRRCESGLGTSVRQSFLSRSQTDEWKGWMQFFILTYHYTGASNQLWIYEIIRILIASYLFLTGYCHTMYFMEEKDYSFRRIASVLIRLNLLASLLPFAMRTTYAFYYFAPLVSFWFLVVWVTMRIHRNRNEYLPFLLGKIITSAIAVTAFIQLKGILEFIFLILRMACGITGNSHELRYQLGLDAYVVYAGMFVAILHIRVWSILSLPQLHPTLLTEMISRYFALFRAFFVFAAAIVIPVFWIVTRRSQDTHDYDWWQPYIAWLPIVSFVVLRNSTRFLRSHHSSVFAWLGRHSLETYTLQYHIWLAGDGGGLLSTGLFQGDGTIKHDRWRDFALITPIFIWMSWRVAGATTTITNWIIKGEDTCEKLPEMSMR</sequence>
<dbReference type="GO" id="GO:0005975">
    <property type="term" value="P:carbohydrate metabolic process"/>
    <property type="evidence" value="ECO:0007669"/>
    <property type="project" value="UniProtKB-ARBA"/>
</dbReference>
<feature type="transmembrane region" description="Helical" evidence="8">
    <location>
        <begin position="476"/>
        <end position="500"/>
    </location>
</feature>
<dbReference type="AlphaFoldDB" id="A0A8E2EHT1"/>
<keyword evidence="7" id="KW-0325">Glycoprotein</keyword>
<accession>A0A8E2EHT1</accession>
<dbReference type="OrthoDB" id="1932925at2759"/>
<name>A0A8E2EHT1_9PEZI</name>
<dbReference type="GO" id="GO:0005794">
    <property type="term" value="C:Golgi apparatus"/>
    <property type="evidence" value="ECO:0007669"/>
    <property type="project" value="UniProtKB-ARBA"/>
</dbReference>
<dbReference type="GO" id="GO:0016020">
    <property type="term" value="C:membrane"/>
    <property type="evidence" value="ECO:0007669"/>
    <property type="project" value="UniProtKB-SubCell"/>
</dbReference>
<feature type="transmembrane region" description="Helical" evidence="8">
    <location>
        <begin position="536"/>
        <end position="554"/>
    </location>
</feature>
<evidence type="ECO:0000256" key="2">
    <source>
        <dbReference type="ARBA" id="ARBA00010666"/>
    </source>
</evidence>
<reference evidence="10 11" key="1">
    <citation type="journal article" date="2016" name="Nat. Commun.">
        <title>Ectomycorrhizal ecology is imprinted in the genome of the dominant symbiotic fungus Cenococcum geophilum.</title>
        <authorList>
            <consortium name="DOE Joint Genome Institute"/>
            <person name="Peter M."/>
            <person name="Kohler A."/>
            <person name="Ohm R.A."/>
            <person name="Kuo A."/>
            <person name="Krutzmann J."/>
            <person name="Morin E."/>
            <person name="Arend M."/>
            <person name="Barry K.W."/>
            <person name="Binder M."/>
            <person name="Choi C."/>
            <person name="Clum A."/>
            <person name="Copeland A."/>
            <person name="Grisel N."/>
            <person name="Haridas S."/>
            <person name="Kipfer T."/>
            <person name="LaButti K."/>
            <person name="Lindquist E."/>
            <person name="Lipzen A."/>
            <person name="Maire R."/>
            <person name="Meier B."/>
            <person name="Mihaltcheva S."/>
            <person name="Molinier V."/>
            <person name="Murat C."/>
            <person name="Poggeler S."/>
            <person name="Quandt C.A."/>
            <person name="Sperisen C."/>
            <person name="Tritt A."/>
            <person name="Tisserant E."/>
            <person name="Crous P.W."/>
            <person name="Henrissat B."/>
            <person name="Nehls U."/>
            <person name="Egli S."/>
            <person name="Spatafora J.W."/>
            <person name="Grigoriev I.V."/>
            <person name="Martin F.M."/>
        </authorList>
    </citation>
    <scope>NUCLEOTIDE SEQUENCE [LARGE SCALE GENOMIC DNA]</scope>
    <source>
        <strain evidence="10 11">CBS 459.81</strain>
    </source>
</reference>
<evidence type="ECO:0000259" key="9">
    <source>
        <dbReference type="Pfam" id="PF07779"/>
    </source>
</evidence>
<evidence type="ECO:0000256" key="6">
    <source>
        <dbReference type="ARBA" id="ARBA00023136"/>
    </source>
</evidence>
<feature type="transmembrane region" description="Helical" evidence="8">
    <location>
        <begin position="356"/>
        <end position="377"/>
    </location>
</feature>
<evidence type="ECO:0000256" key="8">
    <source>
        <dbReference type="SAM" id="Phobius"/>
    </source>
</evidence>